<keyword evidence="2" id="KW-0812">Transmembrane</keyword>
<proteinExistence type="predicted"/>
<organism evidence="3 4">
    <name type="scientific">Acipenser oxyrinchus oxyrinchus</name>
    <dbReference type="NCBI Taxonomy" id="40147"/>
    <lineage>
        <taxon>Eukaryota</taxon>
        <taxon>Metazoa</taxon>
        <taxon>Chordata</taxon>
        <taxon>Craniata</taxon>
        <taxon>Vertebrata</taxon>
        <taxon>Euteleostomi</taxon>
        <taxon>Actinopterygii</taxon>
        <taxon>Chondrostei</taxon>
        <taxon>Acipenseriformes</taxon>
        <taxon>Acipenseridae</taxon>
        <taxon>Acipenser</taxon>
    </lineage>
</organism>
<feature type="compositionally biased region" description="Polar residues" evidence="1">
    <location>
        <begin position="87"/>
        <end position="110"/>
    </location>
</feature>
<dbReference type="EMBL" id="JAGXEW010002885">
    <property type="protein sequence ID" value="KAK1116348.1"/>
    <property type="molecule type" value="Genomic_DNA"/>
</dbReference>
<accession>A0AAD8CCQ4</accession>
<reference evidence="3" key="1">
    <citation type="submission" date="2022-02" db="EMBL/GenBank/DDBJ databases">
        <title>Atlantic sturgeon de novo genome assembly.</title>
        <authorList>
            <person name="Stock M."/>
            <person name="Klopp C."/>
            <person name="Guiguen Y."/>
            <person name="Cabau C."/>
            <person name="Parinello H."/>
            <person name="Santidrian Yebra-Pimentel E."/>
            <person name="Kuhl H."/>
            <person name="Dirks R.P."/>
            <person name="Guessner J."/>
            <person name="Wuertz S."/>
            <person name="Du K."/>
            <person name="Schartl M."/>
        </authorList>
    </citation>
    <scope>NUCLEOTIDE SEQUENCE</scope>
    <source>
        <strain evidence="3">STURGEONOMICS-FGT-2020</strain>
        <tissue evidence="3">Whole blood</tissue>
    </source>
</reference>
<evidence type="ECO:0000256" key="1">
    <source>
        <dbReference type="SAM" id="MobiDB-lite"/>
    </source>
</evidence>
<dbReference type="Proteomes" id="UP001230051">
    <property type="component" value="Unassembled WGS sequence"/>
</dbReference>
<feature type="compositionally biased region" description="Low complexity" evidence="1">
    <location>
        <begin position="111"/>
        <end position="136"/>
    </location>
</feature>
<keyword evidence="2" id="KW-0472">Membrane</keyword>
<keyword evidence="4" id="KW-1185">Reference proteome</keyword>
<protein>
    <recommendedName>
        <fullName evidence="5">Core-binding (CB) domain-containing protein</fullName>
    </recommendedName>
</protein>
<feature type="compositionally biased region" description="Basic and acidic residues" evidence="1">
    <location>
        <begin position="41"/>
        <end position="52"/>
    </location>
</feature>
<evidence type="ECO:0000256" key="2">
    <source>
        <dbReference type="SAM" id="Phobius"/>
    </source>
</evidence>
<feature type="transmembrane region" description="Helical" evidence="2">
    <location>
        <begin position="282"/>
        <end position="305"/>
    </location>
</feature>
<feature type="region of interest" description="Disordered" evidence="1">
    <location>
        <begin position="36"/>
        <end position="144"/>
    </location>
</feature>
<gene>
    <name evidence="3" type="ORF">AOXY_G38898</name>
</gene>
<sequence>MHDIQIVNPEYAALMSKAKATVDRRSTTCNVTDNWMQEEQEERHKSTEKTHQESAPLTLMPSEREPACTKTLPTVTGLQRQLRATEDTSAATETGSVRPRSSTSCSGTYLSPSSTSDDCPSSSSSSSSSYTEHGPSSPEPRSHRDPKALQLYRAFLSGPLPTAKGRDNTKQAVQHIRLFLQHMARLAEGPVRNDLRFLRHASRSQSWFDELMRSGLKPTTVHSYLQDVLSFLRYLHEADFSHVKLSDRNIRSLIFLLKSFRKQGKRQLSLHRQLVQDHGQGIFVVFLFVFCVFIVSAHVCIHVCFAERLIPKNKLQCFNQQCETAIPELLDLCESAPSNACTLVGLLCGRLLLHNGHRRGVVMNMSLLDFDSAKAYTGEFHISTWATHNEVNKTAVSRHMAHSLRTQESFYVHDQAPADHQRARRLIGESLEITDSLPPAVAHSASTEDPCLNALSDDLSDFNKVL</sequence>
<evidence type="ECO:0000313" key="3">
    <source>
        <dbReference type="EMBL" id="KAK1116348.1"/>
    </source>
</evidence>
<evidence type="ECO:0000313" key="4">
    <source>
        <dbReference type="Proteomes" id="UP001230051"/>
    </source>
</evidence>
<keyword evidence="2" id="KW-1133">Transmembrane helix</keyword>
<dbReference type="AlphaFoldDB" id="A0AAD8CCQ4"/>
<name>A0AAD8CCQ4_ACIOX</name>
<comment type="caution">
    <text evidence="3">The sequence shown here is derived from an EMBL/GenBank/DDBJ whole genome shotgun (WGS) entry which is preliminary data.</text>
</comment>
<evidence type="ECO:0008006" key="5">
    <source>
        <dbReference type="Google" id="ProtNLM"/>
    </source>
</evidence>